<protein>
    <submittedName>
        <fullName evidence="4">Ion channel protein</fullName>
    </submittedName>
</protein>
<dbReference type="InterPro" id="IPR015449">
    <property type="entry name" value="K_chnl_Ca-activ_SK"/>
</dbReference>
<feature type="compositionally biased region" description="Polar residues" evidence="1">
    <location>
        <begin position="1175"/>
        <end position="1187"/>
    </location>
</feature>
<dbReference type="RefSeq" id="XP_001033457.2">
    <property type="nucleotide sequence ID" value="XM_001033457.2"/>
</dbReference>
<dbReference type="InterPro" id="IPR013099">
    <property type="entry name" value="K_chnl_dom"/>
</dbReference>
<feature type="region of interest" description="Disordered" evidence="1">
    <location>
        <begin position="1035"/>
        <end position="1072"/>
    </location>
</feature>
<dbReference type="Gene3D" id="1.10.287.70">
    <property type="match status" value="1"/>
</dbReference>
<gene>
    <name evidence="4" type="ORF">TTHERM_00312760</name>
</gene>
<keyword evidence="2" id="KW-0472">Membrane</keyword>
<dbReference type="InParanoid" id="Q22KK5"/>
<dbReference type="AlphaFoldDB" id="Q22KK5"/>
<dbReference type="STRING" id="312017.Q22KK5"/>
<sequence>MKQSDLEFQEDSPQLKQKQEQTENDASTLQTIIAGNSSSPDKVLRQKISQLSEGKSRPKFNRISFQKCENFDEDVVDPKKIVKSSNKGLRLRQIINGLFQTSIIIFNCFYTKNGEYIYATFGFVLGCLSQWLLMDIHLDKFTIQQIKKLQKQRVTQSNSPRKKENKKINSIKVINRKASKNSSLNQSKLSNNIKALTDNQKKTDLIEICQIQQMKRDSYLNIKQVEDIQNNKDNSLNKNQSHSLNKQCNSIIQQNTSFQHNRRATSIMGISDNQKLKQSRGSSQQQSPKNMHDNSNIISNLMQLNAKQKEQTILYEKRRSKILQRKSTALTNNDFINQKQQKPIQINSQSNQDITFNAIEKDQENNNRSIKTQKQMKSRRQSIKIQTKTSIKSKKQGKSQKKNYQNDEMAVLKKANWCQMFHQLNYQWIQYLINLLPLITMAVRDQDTLRNLLLLQFLRGIFIIDAFISYQQVELTHQYTEYVRRYLNLNPFKFVTVYLILLIILSSYIYYVIEDFTTLWDSIWNIIVSITTIGYGDIVPQTNAGRALIIIVTNISVVFLSFITSFIQNTQEFTKEQQQSFDKIIRDLKEKKIKMQSIFVIKYFFHYHLPPCQEIIHKIKSNKSFVKLDLKQNYQLEYQYAYIPSLPIPNINIEESKEQQNMINSGQKAENAINQLQEFKNIEKSNEQKKDVYSCVVQIEGNVNSGANQTNNKQLIEIQILQQQQKEKKKYYMSKIRKYLEEKKKQDHSFLNKVKQKYMEIDRLIRAKDNNFYLMENKILPQTKTNTNQFTQRGSILGENSPMNIQKIIRVQNILGNQNYHFSTFEDQNKLVSQIKTFQDQNKLILKTIEEIKNQQYQQEVKQNEDSSDSYELSSNNTNCKHANKIISQSNSVIPETPKQMQINIPSNYKTMTFQAGTYRSINTCETPVNNTRRIPQPFNSKLCIEDDSSNNLSRLQTCKGDADPNTIESSQQINTLIIFNQSSENIQSSKNFKSQNQVCKFSSCSDLDGTSIVTTKIKYNKNCIKDLDQQQVTNNTVNDQKNTFKKNKNKKQENEKEDEDEDDFSENQSEFSQANKQMVNQLVKVNKNGQNKKNSIYQEQSLKDNCKQEPDIFHVQNLDNSDICSNSQITQNQISAPPSSLPLAKFLKKNLQQNKLSCEEFDNQFEQEDEEQQSNKTEAHSQNQKVDSSKGKMHQNSIIPGFTDKYLKSNPKFLQDVNYSNDCKVPKITKIRQFSLDLPVFQQGEKFILFNNNQQSLAEESNLKQEEEI</sequence>
<feature type="transmembrane region" description="Helical" evidence="2">
    <location>
        <begin position="491"/>
        <end position="511"/>
    </location>
</feature>
<dbReference type="KEGG" id="tet:TTHERM_00312760"/>
<dbReference type="PANTHER" id="PTHR10153">
    <property type="entry name" value="SMALL CONDUCTANCE CALCIUM-ACTIVATED POTASSIUM CHANNEL"/>
    <property type="match status" value="1"/>
</dbReference>
<organism evidence="4 5">
    <name type="scientific">Tetrahymena thermophila (strain SB210)</name>
    <dbReference type="NCBI Taxonomy" id="312017"/>
    <lineage>
        <taxon>Eukaryota</taxon>
        <taxon>Sar</taxon>
        <taxon>Alveolata</taxon>
        <taxon>Ciliophora</taxon>
        <taxon>Intramacronucleata</taxon>
        <taxon>Oligohymenophorea</taxon>
        <taxon>Hymenostomatida</taxon>
        <taxon>Tetrahymenina</taxon>
        <taxon>Tetrahymenidae</taxon>
        <taxon>Tetrahymena</taxon>
    </lineage>
</organism>
<dbReference type="GO" id="GO:0016020">
    <property type="term" value="C:membrane"/>
    <property type="evidence" value="ECO:0007669"/>
    <property type="project" value="InterPro"/>
</dbReference>
<evidence type="ECO:0000259" key="3">
    <source>
        <dbReference type="Pfam" id="PF07885"/>
    </source>
</evidence>
<feature type="region of interest" description="Disordered" evidence="1">
    <location>
        <begin position="1"/>
        <end position="26"/>
    </location>
</feature>
<evidence type="ECO:0000313" key="4">
    <source>
        <dbReference type="EMBL" id="EAR85794.2"/>
    </source>
</evidence>
<keyword evidence="2" id="KW-1133">Transmembrane helix</keyword>
<dbReference type="GeneID" id="7843013"/>
<evidence type="ECO:0000256" key="1">
    <source>
        <dbReference type="SAM" id="MobiDB-lite"/>
    </source>
</evidence>
<dbReference type="EMBL" id="GG662498">
    <property type="protein sequence ID" value="EAR85794.2"/>
    <property type="molecule type" value="Genomic_DNA"/>
</dbReference>
<feature type="compositionally biased region" description="Polar residues" evidence="1">
    <location>
        <begin position="279"/>
        <end position="294"/>
    </location>
</feature>
<name>Q22KK5_TETTS</name>
<dbReference type="GO" id="GO:0016286">
    <property type="term" value="F:small conductance calcium-activated potassium channel activity"/>
    <property type="evidence" value="ECO:0007669"/>
    <property type="project" value="InterPro"/>
</dbReference>
<feature type="compositionally biased region" description="Basic residues" evidence="1">
    <location>
        <begin position="391"/>
        <end position="401"/>
    </location>
</feature>
<evidence type="ECO:0000256" key="2">
    <source>
        <dbReference type="SAM" id="Phobius"/>
    </source>
</evidence>
<feature type="transmembrane region" description="Helical" evidence="2">
    <location>
        <begin position="547"/>
        <end position="567"/>
    </location>
</feature>
<reference evidence="5" key="1">
    <citation type="journal article" date="2006" name="PLoS Biol.">
        <title>Macronuclear genome sequence of the ciliate Tetrahymena thermophila, a model eukaryote.</title>
        <authorList>
            <person name="Eisen J.A."/>
            <person name="Coyne R.S."/>
            <person name="Wu M."/>
            <person name="Wu D."/>
            <person name="Thiagarajan M."/>
            <person name="Wortman J.R."/>
            <person name="Badger J.H."/>
            <person name="Ren Q."/>
            <person name="Amedeo P."/>
            <person name="Jones K.M."/>
            <person name="Tallon L.J."/>
            <person name="Delcher A.L."/>
            <person name="Salzberg S.L."/>
            <person name="Silva J.C."/>
            <person name="Haas B.J."/>
            <person name="Majoros W.H."/>
            <person name="Farzad M."/>
            <person name="Carlton J.M."/>
            <person name="Smith R.K. Jr."/>
            <person name="Garg J."/>
            <person name="Pearlman R.E."/>
            <person name="Karrer K.M."/>
            <person name="Sun L."/>
            <person name="Manning G."/>
            <person name="Elde N.C."/>
            <person name="Turkewitz A.P."/>
            <person name="Asai D.J."/>
            <person name="Wilkes D.E."/>
            <person name="Wang Y."/>
            <person name="Cai H."/>
            <person name="Collins K."/>
            <person name="Stewart B.A."/>
            <person name="Lee S.R."/>
            <person name="Wilamowska K."/>
            <person name="Weinberg Z."/>
            <person name="Ruzzo W.L."/>
            <person name="Wloga D."/>
            <person name="Gaertig J."/>
            <person name="Frankel J."/>
            <person name="Tsao C.-C."/>
            <person name="Gorovsky M.A."/>
            <person name="Keeling P.J."/>
            <person name="Waller R.F."/>
            <person name="Patron N.J."/>
            <person name="Cherry J.M."/>
            <person name="Stover N.A."/>
            <person name="Krieger C.J."/>
            <person name="del Toro C."/>
            <person name="Ryder H.F."/>
            <person name="Williamson S.C."/>
            <person name="Barbeau R.A."/>
            <person name="Hamilton E.P."/>
            <person name="Orias E."/>
        </authorList>
    </citation>
    <scope>NUCLEOTIDE SEQUENCE [LARGE SCALE GENOMIC DNA]</scope>
    <source>
        <strain evidence="5">SB210</strain>
    </source>
</reference>
<dbReference type="Proteomes" id="UP000009168">
    <property type="component" value="Unassembled WGS sequence"/>
</dbReference>
<feature type="compositionally biased region" description="Acidic residues" evidence="1">
    <location>
        <begin position="1056"/>
        <end position="1066"/>
    </location>
</feature>
<feature type="region of interest" description="Disordered" evidence="1">
    <location>
        <begin position="1166"/>
        <end position="1198"/>
    </location>
</feature>
<accession>Q22KK5</accession>
<dbReference type="HOGENOM" id="CLU_268394_0_0_1"/>
<dbReference type="Pfam" id="PF07885">
    <property type="entry name" value="Ion_trans_2"/>
    <property type="match status" value="1"/>
</dbReference>
<feature type="domain" description="Potassium channel" evidence="3">
    <location>
        <begin position="499"/>
        <end position="569"/>
    </location>
</feature>
<evidence type="ECO:0000313" key="5">
    <source>
        <dbReference type="Proteomes" id="UP000009168"/>
    </source>
</evidence>
<dbReference type="OrthoDB" id="297496at2759"/>
<feature type="region of interest" description="Disordered" evidence="1">
    <location>
        <begin position="270"/>
        <end position="294"/>
    </location>
</feature>
<feature type="region of interest" description="Disordered" evidence="1">
    <location>
        <begin position="364"/>
        <end position="403"/>
    </location>
</feature>
<dbReference type="SUPFAM" id="SSF81324">
    <property type="entry name" value="Voltage-gated potassium channels"/>
    <property type="match status" value="1"/>
</dbReference>
<keyword evidence="5" id="KW-1185">Reference proteome</keyword>
<keyword evidence="2" id="KW-0812">Transmembrane</keyword>
<proteinExistence type="predicted"/>